<dbReference type="Pfam" id="PF00078">
    <property type="entry name" value="RVT_1"/>
    <property type="match status" value="1"/>
</dbReference>
<dbReference type="InterPro" id="IPR043502">
    <property type="entry name" value="DNA/RNA_pol_sf"/>
</dbReference>
<dbReference type="InterPro" id="IPR043128">
    <property type="entry name" value="Rev_trsase/Diguanyl_cyclase"/>
</dbReference>
<evidence type="ECO:0000259" key="1">
    <source>
        <dbReference type="Pfam" id="PF00078"/>
    </source>
</evidence>
<dbReference type="InterPro" id="IPR000477">
    <property type="entry name" value="RT_dom"/>
</dbReference>
<feature type="domain" description="Reverse transcriptase" evidence="1">
    <location>
        <begin position="3"/>
        <end position="77"/>
    </location>
</feature>
<dbReference type="PANTHER" id="PTHR24559:SF444">
    <property type="entry name" value="REVERSE TRANSCRIPTASE DOMAIN-CONTAINING PROTEIN"/>
    <property type="match status" value="1"/>
</dbReference>
<dbReference type="Gene3D" id="3.30.70.270">
    <property type="match status" value="2"/>
</dbReference>
<dbReference type="EMBL" id="BQNB010014495">
    <property type="protein sequence ID" value="GJT28866.1"/>
    <property type="molecule type" value="Genomic_DNA"/>
</dbReference>
<organism evidence="2 3">
    <name type="scientific">Tanacetum coccineum</name>
    <dbReference type="NCBI Taxonomy" id="301880"/>
    <lineage>
        <taxon>Eukaryota</taxon>
        <taxon>Viridiplantae</taxon>
        <taxon>Streptophyta</taxon>
        <taxon>Embryophyta</taxon>
        <taxon>Tracheophyta</taxon>
        <taxon>Spermatophyta</taxon>
        <taxon>Magnoliopsida</taxon>
        <taxon>eudicotyledons</taxon>
        <taxon>Gunneridae</taxon>
        <taxon>Pentapetalae</taxon>
        <taxon>asterids</taxon>
        <taxon>campanulids</taxon>
        <taxon>Asterales</taxon>
        <taxon>Asteraceae</taxon>
        <taxon>Asteroideae</taxon>
        <taxon>Anthemideae</taxon>
        <taxon>Anthemidinae</taxon>
        <taxon>Tanacetum</taxon>
    </lineage>
</organism>
<dbReference type="Gene3D" id="3.10.10.10">
    <property type="entry name" value="HIV Type 1 Reverse Transcriptase, subunit A, domain 1"/>
    <property type="match status" value="1"/>
</dbReference>
<name>A0ABQ5CP47_9ASTR</name>
<evidence type="ECO:0000313" key="3">
    <source>
        <dbReference type="Proteomes" id="UP001151760"/>
    </source>
</evidence>
<dbReference type="CDD" id="cd01647">
    <property type="entry name" value="RT_LTR"/>
    <property type="match status" value="1"/>
</dbReference>
<dbReference type="PANTHER" id="PTHR24559">
    <property type="entry name" value="TRANSPOSON TY3-I GAG-POL POLYPROTEIN"/>
    <property type="match status" value="1"/>
</dbReference>
<dbReference type="SUPFAM" id="SSF56672">
    <property type="entry name" value="DNA/RNA polymerases"/>
    <property type="match status" value="1"/>
</dbReference>
<sequence length="119" mass="13987">MCIDYRELHKLTTKNLPRIDDLFDQLQGSRYFSKIDLRSGYCQLRVHEEDIPNTAFRTWYGHFEFTVMTFGLTNAPASKEEHEVHLKLVLELLKKKKLFAKISKCELLATEVHFLGKRG</sequence>
<comment type="caution">
    <text evidence="2">The sequence shown here is derived from an EMBL/GenBank/DDBJ whole genome shotgun (WGS) entry which is preliminary data.</text>
</comment>
<reference evidence="2" key="2">
    <citation type="submission" date="2022-01" db="EMBL/GenBank/DDBJ databases">
        <authorList>
            <person name="Yamashiro T."/>
            <person name="Shiraishi A."/>
            <person name="Satake H."/>
            <person name="Nakayama K."/>
        </authorList>
    </citation>
    <scope>NUCLEOTIDE SEQUENCE</scope>
</reference>
<reference evidence="2" key="1">
    <citation type="journal article" date="2022" name="Int. J. Mol. Sci.">
        <title>Draft Genome of Tanacetum Coccineum: Genomic Comparison of Closely Related Tanacetum-Family Plants.</title>
        <authorList>
            <person name="Yamashiro T."/>
            <person name="Shiraishi A."/>
            <person name="Nakayama K."/>
            <person name="Satake H."/>
        </authorList>
    </citation>
    <scope>NUCLEOTIDE SEQUENCE</scope>
</reference>
<dbReference type="Proteomes" id="UP001151760">
    <property type="component" value="Unassembled WGS sequence"/>
</dbReference>
<keyword evidence="3" id="KW-1185">Reference proteome</keyword>
<protein>
    <recommendedName>
        <fullName evidence="1">Reverse transcriptase domain-containing protein</fullName>
    </recommendedName>
</protein>
<dbReference type="InterPro" id="IPR053134">
    <property type="entry name" value="RNA-dir_DNA_polymerase"/>
</dbReference>
<gene>
    <name evidence="2" type="ORF">Tco_0909141</name>
</gene>
<evidence type="ECO:0000313" key="2">
    <source>
        <dbReference type="EMBL" id="GJT28866.1"/>
    </source>
</evidence>
<proteinExistence type="predicted"/>
<accession>A0ABQ5CP47</accession>